<evidence type="ECO:0000313" key="4">
    <source>
        <dbReference type="Proteomes" id="UP000215914"/>
    </source>
</evidence>
<accession>A0A251S6J6</accession>
<feature type="signal peptide" evidence="1">
    <location>
        <begin position="1"/>
        <end position="18"/>
    </location>
</feature>
<keyword evidence="4" id="KW-1185">Reference proteome</keyword>
<keyword evidence="1" id="KW-0732">Signal</keyword>
<dbReference type="EMBL" id="MNCJ02000330">
    <property type="protein sequence ID" value="KAF5764939.1"/>
    <property type="molecule type" value="Genomic_DNA"/>
</dbReference>
<evidence type="ECO:0000313" key="2">
    <source>
        <dbReference type="EMBL" id="KAF5764939.1"/>
    </source>
</evidence>
<reference evidence="3" key="2">
    <citation type="submission" date="2017-02" db="EMBL/GenBank/DDBJ databases">
        <title>Sunflower complete genome.</title>
        <authorList>
            <person name="Langlade N."/>
            <person name="Munos S."/>
        </authorList>
    </citation>
    <scope>NUCLEOTIDE SEQUENCE [LARGE SCALE GENOMIC DNA]</scope>
    <source>
        <tissue evidence="3">Leaves</tissue>
    </source>
</reference>
<dbReference type="AlphaFoldDB" id="A0A251S6J6"/>
<reference evidence="2" key="3">
    <citation type="submission" date="2020-06" db="EMBL/GenBank/DDBJ databases">
        <title>Helianthus annuus Genome sequencing and assembly Release 2.</title>
        <authorList>
            <person name="Gouzy J."/>
            <person name="Langlade N."/>
            <person name="Munos S."/>
        </authorList>
    </citation>
    <scope>NUCLEOTIDE SEQUENCE</scope>
    <source>
        <tissue evidence="2">Leaves</tissue>
    </source>
</reference>
<evidence type="ECO:0000313" key="3">
    <source>
        <dbReference type="EMBL" id="OTF94201.1"/>
    </source>
</evidence>
<name>A0A251S6J6_HELAN</name>
<protein>
    <submittedName>
        <fullName evidence="3">Uncharacterized protein</fullName>
    </submittedName>
</protein>
<feature type="chain" id="PRO_5041126047" evidence="1">
    <location>
        <begin position="19"/>
        <end position="86"/>
    </location>
</feature>
<proteinExistence type="predicted"/>
<organism evidence="3 4">
    <name type="scientific">Helianthus annuus</name>
    <name type="common">Common sunflower</name>
    <dbReference type="NCBI Taxonomy" id="4232"/>
    <lineage>
        <taxon>Eukaryota</taxon>
        <taxon>Viridiplantae</taxon>
        <taxon>Streptophyta</taxon>
        <taxon>Embryophyta</taxon>
        <taxon>Tracheophyta</taxon>
        <taxon>Spermatophyta</taxon>
        <taxon>Magnoliopsida</taxon>
        <taxon>eudicotyledons</taxon>
        <taxon>Gunneridae</taxon>
        <taxon>Pentapetalae</taxon>
        <taxon>asterids</taxon>
        <taxon>campanulids</taxon>
        <taxon>Asterales</taxon>
        <taxon>Asteraceae</taxon>
        <taxon>Asteroideae</taxon>
        <taxon>Heliantheae alliance</taxon>
        <taxon>Heliantheae</taxon>
        <taxon>Helianthus</taxon>
    </lineage>
</organism>
<sequence>MPIGFLVWVLILTEQGFASYERSALHRRSPEKNFQVYRYYPVDREIYISYCEEWMCTRIMRNEDVRNPKTMFDESESQWRIFVLIT</sequence>
<dbReference type="EMBL" id="CM007904">
    <property type="protein sequence ID" value="OTF94201.1"/>
    <property type="molecule type" value="Genomic_DNA"/>
</dbReference>
<dbReference type="Gramene" id="mRNA:HanXRQr2_Chr15g0697811">
    <property type="protein sequence ID" value="mRNA:HanXRQr2_Chr15g0697811"/>
    <property type="gene ID" value="HanXRQr2_Chr15g0697811"/>
</dbReference>
<dbReference type="InParanoid" id="A0A251S6J6"/>
<dbReference type="Proteomes" id="UP000215914">
    <property type="component" value="Chromosome 15"/>
</dbReference>
<gene>
    <name evidence="3" type="ORF">HannXRQ_Chr15g0469521</name>
    <name evidence="2" type="ORF">HanXRQr2_Chr15g0697811</name>
</gene>
<evidence type="ECO:0000256" key="1">
    <source>
        <dbReference type="SAM" id="SignalP"/>
    </source>
</evidence>
<reference evidence="2 4" key="1">
    <citation type="journal article" date="2017" name="Nature">
        <title>The sunflower genome provides insights into oil metabolism, flowering and Asterid evolution.</title>
        <authorList>
            <person name="Badouin H."/>
            <person name="Gouzy J."/>
            <person name="Grassa C.J."/>
            <person name="Murat F."/>
            <person name="Staton S.E."/>
            <person name="Cottret L."/>
            <person name="Lelandais-Briere C."/>
            <person name="Owens G.L."/>
            <person name="Carrere S."/>
            <person name="Mayjonade B."/>
            <person name="Legrand L."/>
            <person name="Gill N."/>
            <person name="Kane N.C."/>
            <person name="Bowers J.E."/>
            <person name="Hubner S."/>
            <person name="Bellec A."/>
            <person name="Berard A."/>
            <person name="Berges H."/>
            <person name="Blanchet N."/>
            <person name="Boniface M.C."/>
            <person name="Brunel D."/>
            <person name="Catrice O."/>
            <person name="Chaidir N."/>
            <person name="Claudel C."/>
            <person name="Donnadieu C."/>
            <person name="Faraut T."/>
            <person name="Fievet G."/>
            <person name="Helmstetter N."/>
            <person name="King M."/>
            <person name="Knapp S.J."/>
            <person name="Lai Z."/>
            <person name="Le Paslier M.C."/>
            <person name="Lippi Y."/>
            <person name="Lorenzon L."/>
            <person name="Mandel J.R."/>
            <person name="Marage G."/>
            <person name="Marchand G."/>
            <person name="Marquand E."/>
            <person name="Bret-Mestries E."/>
            <person name="Morien E."/>
            <person name="Nambeesan S."/>
            <person name="Nguyen T."/>
            <person name="Pegot-Espagnet P."/>
            <person name="Pouilly N."/>
            <person name="Raftis F."/>
            <person name="Sallet E."/>
            <person name="Schiex T."/>
            <person name="Thomas J."/>
            <person name="Vandecasteele C."/>
            <person name="Vares D."/>
            <person name="Vear F."/>
            <person name="Vautrin S."/>
            <person name="Crespi M."/>
            <person name="Mangin B."/>
            <person name="Burke J.M."/>
            <person name="Salse J."/>
            <person name="Munos S."/>
            <person name="Vincourt P."/>
            <person name="Rieseberg L.H."/>
            <person name="Langlade N.B."/>
        </authorList>
    </citation>
    <scope>NUCLEOTIDE SEQUENCE [LARGE SCALE GENOMIC DNA]</scope>
    <source>
        <strain evidence="4">cv. SF193</strain>
        <tissue evidence="2">Leaves</tissue>
    </source>
</reference>